<name>B8IAS6_METNO</name>
<evidence type="ECO:0000313" key="2">
    <source>
        <dbReference type="EMBL" id="ACL61121.1"/>
    </source>
</evidence>
<gene>
    <name evidence="2" type="ordered locus">Mnod_6326</name>
</gene>
<reference evidence="2 3" key="1">
    <citation type="submission" date="2009-01" db="EMBL/GenBank/DDBJ databases">
        <title>Complete sequence of chromosome of Methylobacterium nodulans ORS 2060.</title>
        <authorList>
            <consortium name="US DOE Joint Genome Institute"/>
            <person name="Lucas S."/>
            <person name="Copeland A."/>
            <person name="Lapidus A."/>
            <person name="Glavina del Rio T."/>
            <person name="Dalin E."/>
            <person name="Tice H."/>
            <person name="Bruce D."/>
            <person name="Goodwin L."/>
            <person name="Pitluck S."/>
            <person name="Sims D."/>
            <person name="Brettin T."/>
            <person name="Detter J.C."/>
            <person name="Han C."/>
            <person name="Larimer F."/>
            <person name="Land M."/>
            <person name="Hauser L."/>
            <person name="Kyrpides N."/>
            <person name="Ivanova N."/>
            <person name="Marx C.J."/>
            <person name="Richardson P."/>
        </authorList>
    </citation>
    <scope>NUCLEOTIDE SEQUENCE [LARGE SCALE GENOMIC DNA]</scope>
    <source>
        <strain evidence="3">LMG 21967 / CNCM I-2342 / ORS 2060</strain>
    </source>
</reference>
<keyword evidence="2" id="KW-0808">Transferase</keyword>
<dbReference type="Pfam" id="PF14307">
    <property type="entry name" value="Glyco_tran_WbsX"/>
    <property type="match status" value="1"/>
</dbReference>
<evidence type="ECO:0000259" key="1">
    <source>
        <dbReference type="Pfam" id="PF00534"/>
    </source>
</evidence>
<protein>
    <submittedName>
        <fullName evidence="2">Glycosyl transferase group 1</fullName>
    </submittedName>
</protein>
<dbReference type="InterPro" id="IPR001296">
    <property type="entry name" value="Glyco_trans_1"/>
</dbReference>
<accession>B8IAS6</accession>
<dbReference type="CDD" id="cd11579">
    <property type="entry name" value="Glyco_tran_WbsX"/>
    <property type="match status" value="1"/>
</dbReference>
<dbReference type="AlphaFoldDB" id="B8IAS6"/>
<organism evidence="2 3">
    <name type="scientific">Methylobacterium nodulans (strain LMG 21967 / CNCM I-2342 / ORS 2060)</name>
    <dbReference type="NCBI Taxonomy" id="460265"/>
    <lineage>
        <taxon>Bacteria</taxon>
        <taxon>Pseudomonadati</taxon>
        <taxon>Pseudomonadota</taxon>
        <taxon>Alphaproteobacteria</taxon>
        <taxon>Hyphomicrobiales</taxon>
        <taxon>Methylobacteriaceae</taxon>
        <taxon>Methylobacterium</taxon>
    </lineage>
</organism>
<proteinExistence type="predicted"/>
<dbReference type="Gene3D" id="3.20.20.80">
    <property type="entry name" value="Glycosidases"/>
    <property type="match status" value="1"/>
</dbReference>
<dbReference type="eggNOG" id="COG0438">
    <property type="taxonomic scope" value="Bacteria"/>
</dbReference>
<dbReference type="PANTHER" id="PTHR41244:SF1">
    <property type="entry name" value="GLYCOSYLTRANSFERASE"/>
    <property type="match status" value="1"/>
</dbReference>
<feature type="domain" description="Glycosyl transferase family 1" evidence="1">
    <location>
        <begin position="193"/>
        <end position="362"/>
    </location>
</feature>
<dbReference type="CAZy" id="GT4">
    <property type="family name" value="Glycosyltransferase Family 4"/>
</dbReference>
<dbReference type="STRING" id="460265.Mnod_6326"/>
<dbReference type="EMBL" id="CP001349">
    <property type="protein sequence ID" value="ACL61121.1"/>
    <property type="molecule type" value="Genomic_DNA"/>
</dbReference>
<dbReference type="OrthoDB" id="9816424at2"/>
<dbReference type="GO" id="GO:0016757">
    <property type="term" value="F:glycosyltransferase activity"/>
    <property type="evidence" value="ECO:0007669"/>
    <property type="project" value="InterPro"/>
</dbReference>
<dbReference type="InterPro" id="IPR032719">
    <property type="entry name" value="WbsX"/>
</dbReference>
<keyword evidence="3" id="KW-1185">Reference proteome</keyword>
<dbReference type="KEGG" id="mno:Mnod_6326"/>
<dbReference type="RefSeq" id="WP_015932700.1">
    <property type="nucleotide sequence ID" value="NC_011894.1"/>
</dbReference>
<dbReference type="Proteomes" id="UP000008207">
    <property type="component" value="Chromosome"/>
</dbReference>
<dbReference type="HOGENOM" id="CLU_356324_0_0_5"/>
<dbReference type="Pfam" id="PF00534">
    <property type="entry name" value="Glycos_transf_1"/>
    <property type="match status" value="1"/>
</dbReference>
<dbReference type="PANTHER" id="PTHR41244">
    <property type="entry name" value="RHAMNAN SYNTHESIS F"/>
    <property type="match status" value="1"/>
</dbReference>
<dbReference type="SUPFAM" id="SSF53756">
    <property type="entry name" value="UDP-Glycosyltransferase/glycogen phosphorylase"/>
    <property type="match status" value="1"/>
</dbReference>
<sequence length="787" mass="89997">MRIVLISHCDLNGNSAMHVFSIAECLRKLGHDVVMLIPAGLETIGGHREPCFPILTYAQAEAANFLFEGSEHADIIHCWTPREHVRQITEKLLAREQCPYIVHMEDNEEKVLQDELKDVSFDELRRLPAFCLDKIIAPHRSHPIKYRNLIREADGYTCLIDKLLEFKPEGLLGHVFWPGFDPEFLPLPARSVELRESLGIDEDEIVVFYSGNVHYSIKDDVRNLYLAVALLRARGRKIRLLRTGWNYAQVDAVSEADIVSSRIELGFVDRAQIPHLLSLSDVLVQPGKSDEFNDYRFPSKLPEYLVSGKPVILPNSNIGSYLRDGVDVLKLYDGTLTELVQRIELVLDDADLARRIGQSGRQFAIESLTWERAANGLVDFYSRVIASSSERPQAIIGSTVSCEDFSSPGLPVKAIAFYLPQFHPIPENDLWWGKGFTEWTNVARARPQFQSHRQPRLPTELGYYDLRVPDVMHAQAALAQEYGIGGFCFYYYWFDRRRLLERPLDMYLNQGPDFPFCICWANENWSRRWDGSANSILVEQNYEDGFEDALIRDLAHILFDERYIRVDGAPLLLIYRVTEFPDPIKSIKNMRNAAQAAGIPRLHIAAVQSFGLEDPRLFGVDSAVEFSPPHTNRLLLKPSLVGGTNENFVGYLEDYVGVASSSINSPPTDYVRYRGCFPMWDNTARRRNAGHVFINESTKGYAYWLRFLVHEALVRRDQVEPMVFINAWNEWAEGTYLEPDEHYGRAFLEVTREALAQGIADFVVGVRNPDREREFVEYVSRLAKDNV</sequence>
<evidence type="ECO:0000313" key="3">
    <source>
        <dbReference type="Proteomes" id="UP000008207"/>
    </source>
</evidence>
<dbReference type="Gene3D" id="3.40.50.2000">
    <property type="entry name" value="Glycogen Phosphorylase B"/>
    <property type="match status" value="2"/>
</dbReference>